<dbReference type="RefSeq" id="WP_244441549.1">
    <property type="nucleotide sequence ID" value="NZ_JAADZA010000017.1"/>
</dbReference>
<reference evidence="2 3" key="1">
    <citation type="submission" date="2020-08" db="EMBL/GenBank/DDBJ databases">
        <title>Genomic Encyclopedia of Type Strains, Phase IV (KMG-V): Genome sequencing to study the core and pangenomes of soil and plant-associated prokaryotes.</title>
        <authorList>
            <person name="Whitman W."/>
        </authorList>
    </citation>
    <scope>NUCLEOTIDE SEQUENCE [LARGE SCALE GENOMIC DNA]</scope>
    <source>
        <strain evidence="2 3">SEMIA 4059</strain>
    </source>
</reference>
<name>A0ABR6QVM0_RHITR</name>
<evidence type="ECO:0000313" key="2">
    <source>
        <dbReference type="EMBL" id="MBB6490980.1"/>
    </source>
</evidence>
<dbReference type="EMBL" id="JACHBF010000003">
    <property type="protein sequence ID" value="MBB6490980.1"/>
    <property type="molecule type" value="Genomic_DNA"/>
</dbReference>
<gene>
    <name evidence="2" type="ORF">GGD45_001377</name>
</gene>
<accession>A0ABR6QVM0</accession>
<proteinExistence type="predicted"/>
<organism evidence="2 3">
    <name type="scientific">Rhizobium tropici</name>
    <dbReference type="NCBI Taxonomy" id="398"/>
    <lineage>
        <taxon>Bacteria</taxon>
        <taxon>Pseudomonadati</taxon>
        <taxon>Pseudomonadota</taxon>
        <taxon>Alphaproteobacteria</taxon>
        <taxon>Hyphomicrobiales</taxon>
        <taxon>Rhizobiaceae</taxon>
        <taxon>Rhizobium/Agrobacterium group</taxon>
        <taxon>Rhizobium</taxon>
    </lineage>
</organism>
<sequence length="183" mass="20581">MWQSGYTRSRLGKNRNFLKKIRNFIKYACAEIRPSSRIAIIRCFMDIQFPEFEIFAPKIEVAWTALQDRYASRLSGAEVDYLFACLVFGLTSPAYGEGEPLFHFDVCRALVATKLPPDRADAALFSVPEPTQPWVDTVREQLESQAAKMGRALQQAHNFNDDAAADADSRVLGRPDSSEEKAA</sequence>
<comment type="caution">
    <text evidence="2">The sequence shown here is derived from an EMBL/GenBank/DDBJ whole genome shotgun (WGS) entry which is preliminary data.</text>
</comment>
<keyword evidence="3" id="KW-1185">Reference proteome</keyword>
<evidence type="ECO:0000256" key="1">
    <source>
        <dbReference type="SAM" id="MobiDB-lite"/>
    </source>
</evidence>
<protein>
    <submittedName>
        <fullName evidence="2">Uncharacterized protein</fullName>
    </submittedName>
</protein>
<evidence type="ECO:0000313" key="3">
    <source>
        <dbReference type="Proteomes" id="UP000526625"/>
    </source>
</evidence>
<feature type="compositionally biased region" description="Basic and acidic residues" evidence="1">
    <location>
        <begin position="167"/>
        <end position="183"/>
    </location>
</feature>
<dbReference type="Proteomes" id="UP000526625">
    <property type="component" value="Unassembled WGS sequence"/>
</dbReference>
<feature type="region of interest" description="Disordered" evidence="1">
    <location>
        <begin position="158"/>
        <end position="183"/>
    </location>
</feature>